<keyword evidence="4 7" id="KW-1133">Transmembrane helix</keyword>
<dbReference type="Proteomes" id="UP000319375">
    <property type="component" value="Unassembled WGS sequence"/>
</dbReference>
<keyword evidence="10" id="KW-1185">Reference proteome</keyword>
<gene>
    <name evidence="9" type="ORF">FK530_18440</name>
</gene>
<dbReference type="PANTHER" id="PTHR43124">
    <property type="entry name" value="PURINE EFFLUX PUMP PBUE"/>
    <property type="match status" value="1"/>
</dbReference>
<dbReference type="AlphaFoldDB" id="A0A5C5RWS5"/>
<sequence length="405" mass="40321">MSRRALPLILAIFAVGTSELIPSGILQGLATRFGVSLATVGLTVTVYALTMAFLGPAVTAVTLRYRRSTVAVALLLVFAAGTAVVALAPTFPVLLLGRVLTASIHGTLMAVVVILAERSAPAGKSGSAVAAMQFGINLATVVGVPLGTWFSGIAGWRWTFAVIGLLGAVASVLIAMTVWPPEPHADGGGATLADELAVLRAPQVSGMVVATALYSAAMFAIITYLQPTLDEAAGITGLGFSLALFGYGIASLGGNVLGGRLANGKLPPRLLAAGIAFAASCALVGLAHGVPLTVAALVFFGVATFALIPLLQTRVLTAAAAAPNVALTANMSAFGVGAAGGSLLGGRVLEATGSAASIAFAAAGLALASWVFVTILNARLRPDGSPETDAAGPGAVDTVDRAEAS</sequence>
<dbReference type="InterPro" id="IPR050189">
    <property type="entry name" value="MFS_Efflux_Transporters"/>
</dbReference>
<dbReference type="OrthoDB" id="9814237at2"/>
<feature type="transmembrane region" description="Helical" evidence="7">
    <location>
        <begin position="44"/>
        <end position="63"/>
    </location>
</feature>
<reference evidence="9 10" key="1">
    <citation type="submission" date="2019-06" db="EMBL/GenBank/DDBJ databases">
        <title>Tsukamurella conjunctivitidis sp. nov., Tsukamurella assacharolytica sp. nov. and Tsukamurella sputae sp. nov. isolated from patients with conjunctivitis, bacteraemia (lymphoma) and respiratory infection (sputum) in Hong Kong.</title>
        <authorList>
            <person name="Teng J.L.L."/>
            <person name="Lee H.H."/>
            <person name="Fong J.Y.H."/>
            <person name="Fok K.M.N."/>
            <person name="Lau S.K.P."/>
            <person name="Woo P.C.Y."/>
        </authorList>
    </citation>
    <scope>NUCLEOTIDE SEQUENCE [LARGE SCALE GENOMIC DNA]</scope>
    <source>
        <strain evidence="9 10">HKU72</strain>
    </source>
</reference>
<dbReference type="GO" id="GO:0005886">
    <property type="term" value="C:plasma membrane"/>
    <property type="evidence" value="ECO:0007669"/>
    <property type="project" value="UniProtKB-SubCell"/>
</dbReference>
<feature type="transmembrane region" description="Helical" evidence="7">
    <location>
        <begin position="128"/>
        <end position="150"/>
    </location>
</feature>
<dbReference type="Gene3D" id="1.20.1250.20">
    <property type="entry name" value="MFS general substrate transporter like domains"/>
    <property type="match status" value="1"/>
</dbReference>
<dbReference type="EMBL" id="VIGX01000013">
    <property type="protein sequence ID" value="TWS27497.1"/>
    <property type="molecule type" value="Genomic_DNA"/>
</dbReference>
<keyword evidence="2" id="KW-1003">Cell membrane</keyword>
<dbReference type="InterPro" id="IPR036259">
    <property type="entry name" value="MFS_trans_sf"/>
</dbReference>
<feature type="transmembrane region" description="Helical" evidence="7">
    <location>
        <begin position="356"/>
        <end position="376"/>
    </location>
</feature>
<comment type="subcellular location">
    <subcellularLocation>
        <location evidence="1">Cell membrane</location>
        <topology evidence="1">Multi-pass membrane protein</topology>
    </subcellularLocation>
</comment>
<protein>
    <submittedName>
        <fullName evidence="9">MFS transporter</fullName>
    </submittedName>
</protein>
<dbReference type="PROSITE" id="PS50850">
    <property type="entry name" value="MFS"/>
    <property type="match status" value="1"/>
</dbReference>
<accession>A0A5C5RWS5</accession>
<feature type="transmembrane region" description="Helical" evidence="7">
    <location>
        <begin position="204"/>
        <end position="225"/>
    </location>
</feature>
<keyword evidence="3 7" id="KW-0812">Transmembrane</keyword>
<feature type="region of interest" description="Disordered" evidence="6">
    <location>
        <begin position="384"/>
        <end position="405"/>
    </location>
</feature>
<evidence type="ECO:0000313" key="10">
    <source>
        <dbReference type="Proteomes" id="UP000319375"/>
    </source>
</evidence>
<dbReference type="CDD" id="cd17324">
    <property type="entry name" value="MFS_NepI_like"/>
    <property type="match status" value="1"/>
</dbReference>
<organism evidence="9 10">
    <name type="scientific">Tsukamurella conjunctivitidis</name>
    <dbReference type="NCBI Taxonomy" id="2592068"/>
    <lineage>
        <taxon>Bacteria</taxon>
        <taxon>Bacillati</taxon>
        <taxon>Actinomycetota</taxon>
        <taxon>Actinomycetes</taxon>
        <taxon>Mycobacteriales</taxon>
        <taxon>Tsukamurellaceae</taxon>
        <taxon>Tsukamurella</taxon>
    </lineage>
</organism>
<dbReference type="InterPro" id="IPR020846">
    <property type="entry name" value="MFS_dom"/>
</dbReference>
<feature type="transmembrane region" description="Helical" evidence="7">
    <location>
        <begin position="95"/>
        <end position="116"/>
    </location>
</feature>
<feature type="transmembrane region" description="Helical" evidence="7">
    <location>
        <begin position="237"/>
        <end position="258"/>
    </location>
</feature>
<feature type="transmembrane region" description="Helical" evidence="7">
    <location>
        <begin position="156"/>
        <end position="179"/>
    </location>
</feature>
<dbReference type="GO" id="GO:0022857">
    <property type="term" value="F:transmembrane transporter activity"/>
    <property type="evidence" value="ECO:0007669"/>
    <property type="project" value="InterPro"/>
</dbReference>
<name>A0A5C5RWS5_9ACTN</name>
<keyword evidence="5 7" id="KW-0472">Membrane</keyword>
<dbReference type="RefSeq" id="WP_146488440.1">
    <property type="nucleotide sequence ID" value="NZ_VIGX01000013.1"/>
</dbReference>
<feature type="transmembrane region" description="Helical" evidence="7">
    <location>
        <begin position="70"/>
        <end position="89"/>
    </location>
</feature>
<dbReference type="Pfam" id="PF07690">
    <property type="entry name" value="MFS_1"/>
    <property type="match status" value="1"/>
</dbReference>
<dbReference type="SUPFAM" id="SSF103473">
    <property type="entry name" value="MFS general substrate transporter"/>
    <property type="match status" value="1"/>
</dbReference>
<evidence type="ECO:0000256" key="1">
    <source>
        <dbReference type="ARBA" id="ARBA00004651"/>
    </source>
</evidence>
<evidence type="ECO:0000256" key="6">
    <source>
        <dbReference type="SAM" id="MobiDB-lite"/>
    </source>
</evidence>
<comment type="caution">
    <text evidence="9">The sequence shown here is derived from an EMBL/GenBank/DDBJ whole genome shotgun (WGS) entry which is preliminary data.</text>
</comment>
<evidence type="ECO:0000256" key="7">
    <source>
        <dbReference type="SAM" id="Phobius"/>
    </source>
</evidence>
<feature type="transmembrane region" description="Helical" evidence="7">
    <location>
        <begin position="325"/>
        <end position="344"/>
    </location>
</feature>
<evidence type="ECO:0000313" key="9">
    <source>
        <dbReference type="EMBL" id="TWS27497.1"/>
    </source>
</evidence>
<evidence type="ECO:0000256" key="4">
    <source>
        <dbReference type="ARBA" id="ARBA00022989"/>
    </source>
</evidence>
<proteinExistence type="predicted"/>
<evidence type="ECO:0000256" key="3">
    <source>
        <dbReference type="ARBA" id="ARBA00022692"/>
    </source>
</evidence>
<feature type="domain" description="Major facilitator superfamily (MFS) profile" evidence="8">
    <location>
        <begin position="4"/>
        <end position="381"/>
    </location>
</feature>
<evidence type="ECO:0000256" key="2">
    <source>
        <dbReference type="ARBA" id="ARBA00022475"/>
    </source>
</evidence>
<evidence type="ECO:0000259" key="8">
    <source>
        <dbReference type="PROSITE" id="PS50850"/>
    </source>
</evidence>
<feature type="transmembrane region" description="Helical" evidence="7">
    <location>
        <begin position="294"/>
        <end position="313"/>
    </location>
</feature>
<dbReference type="InterPro" id="IPR011701">
    <property type="entry name" value="MFS"/>
</dbReference>
<evidence type="ECO:0000256" key="5">
    <source>
        <dbReference type="ARBA" id="ARBA00023136"/>
    </source>
</evidence>
<dbReference type="PANTHER" id="PTHR43124:SF3">
    <property type="entry name" value="CHLORAMPHENICOL EFFLUX PUMP RV0191"/>
    <property type="match status" value="1"/>
</dbReference>